<feature type="region of interest" description="Disordered" evidence="1">
    <location>
        <begin position="53"/>
        <end position="76"/>
    </location>
</feature>
<dbReference type="OrthoDB" id="6649698at2"/>
<evidence type="ECO:0000313" key="3">
    <source>
        <dbReference type="Proteomes" id="UP000189800"/>
    </source>
</evidence>
<dbReference type="RefSeq" id="WP_078253615.1">
    <property type="nucleotide sequence ID" value="NZ_MUYU01000007.1"/>
</dbReference>
<feature type="compositionally biased region" description="Polar residues" evidence="1">
    <location>
        <begin position="53"/>
        <end position="70"/>
    </location>
</feature>
<name>A0A1T0CSD1_9GAMM</name>
<dbReference type="STRING" id="470453.B0680_03255"/>
<evidence type="ECO:0000313" key="2">
    <source>
        <dbReference type="EMBL" id="OOS25129.1"/>
    </source>
</evidence>
<reference evidence="2 3" key="1">
    <citation type="submission" date="2017-02" db="EMBL/GenBank/DDBJ databases">
        <title>Draft genome sequence of Moraxella pluranimalium CCUG 54913T type strain.</title>
        <authorList>
            <person name="Salva-Serra F."/>
            <person name="Engstrom-Jakobsson H."/>
            <person name="Thorell K."/>
            <person name="Jaen-Luchoro D."/>
            <person name="Gonzales-Siles L."/>
            <person name="Karlsson R."/>
            <person name="Yazdan S."/>
            <person name="Boulund F."/>
            <person name="Johnning A."/>
            <person name="Engstrand L."/>
            <person name="Kristiansson E."/>
            <person name="Moore E."/>
        </authorList>
    </citation>
    <scope>NUCLEOTIDE SEQUENCE [LARGE SCALE GENOMIC DNA]</scope>
    <source>
        <strain evidence="2 3">CCUG 54913</strain>
    </source>
</reference>
<dbReference type="AlphaFoldDB" id="A0A1T0CSD1"/>
<dbReference type="Proteomes" id="UP000189800">
    <property type="component" value="Unassembled WGS sequence"/>
</dbReference>
<comment type="caution">
    <text evidence="2">The sequence shown here is derived from an EMBL/GenBank/DDBJ whole genome shotgun (WGS) entry which is preliminary data.</text>
</comment>
<dbReference type="EMBL" id="MUYU01000007">
    <property type="protein sequence ID" value="OOS25129.1"/>
    <property type="molecule type" value="Genomic_DNA"/>
</dbReference>
<accession>A0A1T0CSD1</accession>
<protein>
    <submittedName>
        <fullName evidence="2">Uncharacterized protein</fullName>
    </submittedName>
</protein>
<gene>
    <name evidence="2" type="ORF">B0680_03255</name>
</gene>
<evidence type="ECO:0000256" key="1">
    <source>
        <dbReference type="SAM" id="MobiDB-lite"/>
    </source>
</evidence>
<keyword evidence="3" id="KW-1185">Reference proteome</keyword>
<sequence length="266" mass="29374">MKTVSKVEEVYLAQSRTILSALGIVLWAARSSQTQLLAQPSADVSSQPLARTAVSTQVSPSKANITTPTDKPSKAPIGSQLTHLSQALKEHSRQAQHHTVQELSSTTQSTTSAELDTAPTFRLQAIVYRQWVLLVDFDGIDIAKKDIWVSLNQAIQNHAKVSQMAYEQRLLNYPLISNDPNANQPAVIDASIKGFIFGCLQASPKIEQILVLSALPSCINLKNIISALDDKLVINQDFGLDDMWKQPTVKKQFWQYLHQADDKTGK</sequence>
<feature type="region of interest" description="Disordered" evidence="1">
    <location>
        <begin position="92"/>
        <end position="111"/>
    </location>
</feature>
<proteinExistence type="predicted"/>
<organism evidence="2 3">
    <name type="scientific">Moraxella pluranimalium</name>
    <dbReference type="NCBI Taxonomy" id="470453"/>
    <lineage>
        <taxon>Bacteria</taxon>
        <taxon>Pseudomonadati</taxon>
        <taxon>Pseudomonadota</taxon>
        <taxon>Gammaproteobacteria</taxon>
        <taxon>Moraxellales</taxon>
        <taxon>Moraxellaceae</taxon>
        <taxon>Moraxella</taxon>
    </lineage>
</organism>